<dbReference type="FunFam" id="3.30.70.330:FF:000176">
    <property type="entry name" value="Inner nuclear membrane protein Man1"/>
    <property type="match status" value="1"/>
</dbReference>
<evidence type="ECO:0000313" key="11">
    <source>
        <dbReference type="EMBL" id="GFR59713.1"/>
    </source>
</evidence>
<keyword evidence="3" id="KW-0597">Phosphoprotein</keyword>
<protein>
    <submittedName>
        <fullName evidence="11">Inner nuclear membrane protein Man1-like</fullName>
    </submittedName>
</protein>
<dbReference type="FunFam" id="1.10.10.1180:FF:000002">
    <property type="entry name" value="LEM domain-containing protein 2"/>
    <property type="match status" value="1"/>
</dbReference>
<evidence type="ECO:0000256" key="1">
    <source>
        <dbReference type="ARBA" id="ARBA00004127"/>
    </source>
</evidence>
<dbReference type="InterPro" id="IPR034394">
    <property type="entry name" value="Man1_RRM"/>
</dbReference>
<evidence type="ECO:0000256" key="2">
    <source>
        <dbReference type="ARBA" id="ARBA00004540"/>
    </source>
</evidence>
<dbReference type="AlphaFoldDB" id="A0AAV4EFG9"/>
<dbReference type="GO" id="GO:0005637">
    <property type="term" value="C:nuclear inner membrane"/>
    <property type="evidence" value="ECO:0007669"/>
    <property type="project" value="UniProtKB-SubCell"/>
</dbReference>
<dbReference type="EMBL" id="BMAT01007195">
    <property type="protein sequence ID" value="GFR59713.1"/>
    <property type="molecule type" value="Genomic_DNA"/>
</dbReference>
<feature type="domain" description="LEM" evidence="10">
    <location>
        <begin position="1"/>
        <end position="46"/>
    </location>
</feature>
<comment type="caution">
    <text evidence="11">The sequence shown here is derived from an EMBL/GenBank/DDBJ whole genome shotgun (WGS) entry which is preliminary data.</text>
</comment>
<gene>
    <name evidence="11" type="ORF">ElyMa_003514200</name>
</gene>
<feature type="compositionally biased region" description="Polar residues" evidence="8">
    <location>
        <begin position="83"/>
        <end position="103"/>
    </location>
</feature>
<dbReference type="Pfam" id="PF09402">
    <property type="entry name" value="MSC"/>
    <property type="match status" value="1"/>
</dbReference>
<feature type="region of interest" description="Disordered" evidence="8">
    <location>
        <begin position="262"/>
        <end position="284"/>
    </location>
</feature>
<proteinExistence type="predicted"/>
<evidence type="ECO:0000256" key="3">
    <source>
        <dbReference type="ARBA" id="ARBA00022553"/>
    </source>
</evidence>
<evidence type="ECO:0000259" key="10">
    <source>
        <dbReference type="PROSITE" id="PS50954"/>
    </source>
</evidence>
<dbReference type="InterPro" id="IPR041885">
    <property type="entry name" value="MAN1_winged_helix_dom"/>
</dbReference>
<evidence type="ECO:0000256" key="7">
    <source>
        <dbReference type="ARBA" id="ARBA00023242"/>
    </source>
</evidence>
<accession>A0AAV4EFG9</accession>
<dbReference type="GO" id="GO:0031490">
    <property type="term" value="F:chromatin DNA binding"/>
    <property type="evidence" value="ECO:0007669"/>
    <property type="project" value="TreeGrafter"/>
</dbReference>
<feature type="compositionally biased region" description="Basic and acidic residues" evidence="8">
    <location>
        <begin position="152"/>
        <end position="161"/>
    </location>
</feature>
<evidence type="ECO:0000256" key="9">
    <source>
        <dbReference type="SAM" id="Phobius"/>
    </source>
</evidence>
<feature type="transmembrane region" description="Helical" evidence="9">
    <location>
        <begin position="334"/>
        <end position="353"/>
    </location>
</feature>
<dbReference type="GO" id="GO:0006998">
    <property type="term" value="P:nuclear envelope organization"/>
    <property type="evidence" value="ECO:0007669"/>
    <property type="project" value="TreeGrafter"/>
</dbReference>
<dbReference type="Gene3D" id="1.10.10.1180">
    <property type="entry name" value="MAN1, winged-helix domain"/>
    <property type="match status" value="1"/>
</dbReference>
<dbReference type="InterPro" id="IPR003887">
    <property type="entry name" value="LEM_dom"/>
</dbReference>
<organism evidence="11 12">
    <name type="scientific">Elysia marginata</name>
    <dbReference type="NCBI Taxonomy" id="1093978"/>
    <lineage>
        <taxon>Eukaryota</taxon>
        <taxon>Metazoa</taxon>
        <taxon>Spiralia</taxon>
        <taxon>Lophotrochozoa</taxon>
        <taxon>Mollusca</taxon>
        <taxon>Gastropoda</taxon>
        <taxon>Heterobranchia</taxon>
        <taxon>Euthyneura</taxon>
        <taxon>Panpulmonata</taxon>
        <taxon>Sacoglossa</taxon>
        <taxon>Placobranchoidea</taxon>
        <taxon>Plakobranchidae</taxon>
        <taxon>Elysia</taxon>
    </lineage>
</organism>
<name>A0AAV4EFG9_9GAST</name>
<dbReference type="InterPro" id="IPR012677">
    <property type="entry name" value="Nucleotide-bd_a/b_plait_sf"/>
</dbReference>
<comment type="subcellular location">
    <subcellularLocation>
        <location evidence="1">Endomembrane system</location>
        <topology evidence="1">Multi-pass membrane protein</topology>
    </subcellularLocation>
    <subcellularLocation>
        <location evidence="2">Nucleus inner membrane</location>
    </subcellularLocation>
</comment>
<dbReference type="CDD" id="cd12286">
    <property type="entry name" value="RRM_Man1"/>
    <property type="match status" value="1"/>
</dbReference>
<keyword evidence="5 9" id="KW-1133">Transmembrane helix</keyword>
<feature type="compositionally biased region" description="Low complexity" evidence="8">
    <location>
        <begin position="296"/>
        <end position="310"/>
    </location>
</feature>
<dbReference type="PANTHER" id="PTHR13428">
    <property type="entry name" value="INNER NUCLEAR MEMBRANE PROTEIN MAN1 LEM DOMAIN CONTAINING PROTEIN"/>
    <property type="match status" value="1"/>
</dbReference>
<keyword evidence="12" id="KW-1185">Reference proteome</keyword>
<dbReference type="Proteomes" id="UP000762676">
    <property type="component" value="Unassembled WGS sequence"/>
</dbReference>
<evidence type="ECO:0000313" key="12">
    <source>
        <dbReference type="Proteomes" id="UP000762676"/>
    </source>
</evidence>
<dbReference type="PANTHER" id="PTHR13428:SF12">
    <property type="entry name" value="INNER NUCLEAR MEMBRANE PROTEIN MAN1"/>
    <property type="match status" value="1"/>
</dbReference>
<dbReference type="InterPro" id="IPR018996">
    <property type="entry name" value="Man1/Src1-like_C"/>
</dbReference>
<feature type="compositionally biased region" description="Basic and acidic residues" evidence="8">
    <location>
        <begin position="173"/>
        <end position="186"/>
    </location>
</feature>
<dbReference type="InterPro" id="IPR052277">
    <property type="entry name" value="INM_ESCRT-Associated"/>
</dbReference>
<dbReference type="Gene3D" id="3.30.70.330">
    <property type="match status" value="1"/>
</dbReference>
<reference evidence="11 12" key="1">
    <citation type="journal article" date="2021" name="Elife">
        <title>Chloroplast acquisition without the gene transfer in kleptoplastic sea slugs, Plakobranchus ocellatus.</title>
        <authorList>
            <person name="Maeda T."/>
            <person name="Takahashi S."/>
            <person name="Yoshida T."/>
            <person name="Shimamura S."/>
            <person name="Takaki Y."/>
            <person name="Nagai Y."/>
            <person name="Toyoda A."/>
            <person name="Suzuki Y."/>
            <person name="Arimoto A."/>
            <person name="Ishii H."/>
            <person name="Satoh N."/>
            <person name="Nishiyama T."/>
            <person name="Hasebe M."/>
            <person name="Maruyama T."/>
            <person name="Minagawa J."/>
            <person name="Obokata J."/>
            <person name="Shigenobu S."/>
        </authorList>
    </citation>
    <scope>NUCLEOTIDE SEQUENCE [LARGE SCALE GENOMIC DNA]</scope>
</reference>
<evidence type="ECO:0000256" key="5">
    <source>
        <dbReference type="ARBA" id="ARBA00022989"/>
    </source>
</evidence>
<dbReference type="InterPro" id="IPR035979">
    <property type="entry name" value="RBD_domain_sf"/>
</dbReference>
<dbReference type="GO" id="GO:0030514">
    <property type="term" value="P:negative regulation of BMP signaling pathway"/>
    <property type="evidence" value="ECO:0007669"/>
    <property type="project" value="TreeGrafter"/>
</dbReference>
<keyword evidence="6 9" id="KW-0472">Membrane</keyword>
<evidence type="ECO:0000256" key="6">
    <source>
        <dbReference type="ARBA" id="ARBA00023136"/>
    </source>
</evidence>
<feature type="transmembrane region" description="Helical" evidence="9">
    <location>
        <begin position="504"/>
        <end position="525"/>
    </location>
</feature>
<keyword evidence="7" id="KW-0539">Nucleus</keyword>
<dbReference type="SUPFAM" id="SSF54928">
    <property type="entry name" value="RNA-binding domain, RBD"/>
    <property type="match status" value="1"/>
</dbReference>
<evidence type="ECO:0000256" key="8">
    <source>
        <dbReference type="SAM" id="MobiDB-lite"/>
    </source>
</evidence>
<feature type="region of interest" description="Disordered" evidence="8">
    <location>
        <begin position="44"/>
        <end position="221"/>
    </location>
</feature>
<feature type="region of interest" description="Disordered" evidence="8">
    <location>
        <begin position="296"/>
        <end position="316"/>
    </location>
</feature>
<evidence type="ECO:0000256" key="4">
    <source>
        <dbReference type="ARBA" id="ARBA00022692"/>
    </source>
</evidence>
<dbReference type="PROSITE" id="PS50954">
    <property type="entry name" value="LEM"/>
    <property type="match status" value="1"/>
</dbReference>
<keyword evidence="4 9" id="KW-0812">Transmembrane</keyword>
<sequence>MADSGTLSDQELAVELAHYGELIQLPIRSNKKPILLKKLNHLRARAKAQETPPEKGRSRYKSNSNPASAAGVQHRTLGRVGSSRLSSNSAELAEENGTSSTSSDHFESRYRSSRSSSRNLETRYGADNSSRSRGSPPLPPVSSAKNATNHTNPRDRKREPQFPDSILRTLRRRTGEPPLRRGRQNESFEVAADSTDDILNRSQDGSDDEIPIPSPARSRLYPDISRITSYLSRSKDTENAFESSDSDLDETNASTYEVENKSVNTSFPIQGHRASPSTSFNSRDGSRLHALDSSFGSFASSSSSNTPSQRFRSRREPNRVQQYKSWYLESLPQLLVAVAVLFFAGITVTYIATHKDFFLSWFSSSSNMGYGDHILLCSDGLPSAEKKCYGREEVDKSLGYIESMFRDLSIRKGQVLCDSAMPGDDILSVALLETQIDSTAVATTNADRLLRCCLDHILINPHWNIRALRADGTLATTVTEIAKLESNVADMSLWCRLCRSFTQVLYGLFLIAILVLCVFLGSVYLKQKLKQQEAEQREVFTMVEKIIDIVQEHHEQNKGEDSDEPPYLAVQHVRDQLLPPSRRRKLQPIWNKAVEFIAANESRIRLENRLIHGDEFEVWHWLPPSLHNGKIWQGQAFGENNDNNSNQVIYSPTPCLKIRNMFDSNVESEDGWEESVTDAILEKSKHIGNVMHVYVDVDSREGCVYLKCSDCETAGKVRLALHGWWFDGRLVTVKHLKTDHYHKRWPEARTASQPCKPSSDSMRSLSQPYYRSSLEMT</sequence>